<evidence type="ECO:0000259" key="9">
    <source>
        <dbReference type="Pfam" id="PF13231"/>
    </source>
</evidence>
<evidence type="ECO:0000313" key="11">
    <source>
        <dbReference type="Proteomes" id="UP000178526"/>
    </source>
</evidence>
<feature type="transmembrane region" description="Helical" evidence="8">
    <location>
        <begin position="79"/>
        <end position="112"/>
    </location>
</feature>
<protein>
    <recommendedName>
        <fullName evidence="9">Glycosyltransferase RgtA/B/C/D-like domain-containing protein</fullName>
    </recommendedName>
</protein>
<feature type="domain" description="Glycosyltransferase RgtA/B/C/D-like" evidence="9">
    <location>
        <begin position="77"/>
        <end position="223"/>
    </location>
</feature>
<evidence type="ECO:0000256" key="1">
    <source>
        <dbReference type="ARBA" id="ARBA00004651"/>
    </source>
</evidence>
<organism evidence="10 11">
    <name type="scientific">Candidatus Schekmanbacteria bacterium GWA2_38_11</name>
    <dbReference type="NCBI Taxonomy" id="1817876"/>
    <lineage>
        <taxon>Bacteria</taxon>
        <taxon>Candidatus Schekmaniibacteriota</taxon>
    </lineage>
</organism>
<reference evidence="10 11" key="1">
    <citation type="journal article" date="2016" name="Nat. Commun.">
        <title>Thousands of microbial genomes shed light on interconnected biogeochemical processes in an aquifer system.</title>
        <authorList>
            <person name="Anantharaman K."/>
            <person name="Brown C.T."/>
            <person name="Hug L.A."/>
            <person name="Sharon I."/>
            <person name="Castelle C.J."/>
            <person name="Probst A.J."/>
            <person name="Thomas B.C."/>
            <person name="Singh A."/>
            <person name="Wilkins M.J."/>
            <person name="Karaoz U."/>
            <person name="Brodie E.L."/>
            <person name="Williams K.H."/>
            <person name="Hubbard S.S."/>
            <person name="Banfield J.F."/>
        </authorList>
    </citation>
    <scope>NUCLEOTIDE SEQUENCE [LARGE SCALE GENOMIC DNA]</scope>
</reference>
<feature type="transmembrane region" description="Helical" evidence="8">
    <location>
        <begin position="213"/>
        <end position="231"/>
    </location>
</feature>
<keyword evidence="5 8" id="KW-0812">Transmembrane</keyword>
<name>A0A1F7RKZ7_9BACT</name>
<keyword evidence="7 8" id="KW-0472">Membrane</keyword>
<comment type="subcellular location">
    <subcellularLocation>
        <location evidence="1">Cell membrane</location>
        <topology evidence="1">Multi-pass membrane protein</topology>
    </subcellularLocation>
</comment>
<dbReference type="AlphaFoldDB" id="A0A1F7RKZ7"/>
<feature type="transmembrane region" description="Helical" evidence="8">
    <location>
        <begin position="177"/>
        <end position="207"/>
    </location>
</feature>
<feature type="transmembrane region" description="Helical" evidence="8">
    <location>
        <begin position="12"/>
        <end position="33"/>
    </location>
</feature>
<gene>
    <name evidence="10" type="ORF">A2042_06935</name>
</gene>
<accession>A0A1F7RKZ7</accession>
<dbReference type="Pfam" id="PF13231">
    <property type="entry name" value="PMT_2"/>
    <property type="match status" value="1"/>
</dbReference>
<dbReference type="PANTHER" id="PTHR33908">
    <property type="entry name" value="MANNOSYLTRANSFERASE YKCB-RELATED"/>
    <property type="match status" value="1"/>
</dbReference>
<dbReference type="Proteomes" id="UP000178526">
    <property type="component" value="Unassembled WGS sequence"/>
</dbReference>
<evidence type="ECO:0000256" key="7">
    <source>
        <dbReference type="ARBA" id="ARBA00023136"/>
    </source>
</evidence>
<dbReference type="GO" id="GO:0016763">
    <property type="term" value="F:pentosyltransferase activity"/>
    <property type="evidence" value="ECO:0007669"/>
    <property type="project" value="TreeGrafter"/>
</dbReference>
<evidence type="ECO:0000256" key="8">
    <source>
        <dbReference type="SAM" id="Phobius"/>
    </source>
</evidence>
<evidence type="ECO:0000256" key="5">
    <source>
        <dbReference type="ARBA" id="ARBA00022692"/>
    </source>
</evidence>
<comment type="caution">
    <text evidence="10">The sequence shown here is derived from an EMBL/GenBank/DDBJ whole genome shotgun (WGS) entry which is preliminary data.</text>
</comment>
<sequence length="499" mass="58807">MTRSLRENIFKKTLNISLVIFFIFFISAFFYSITHRVFYPFELNWLEGEMFLNSLRVLEGKTIYQEPSSEFITEIYPPVFYWIGSFFIFIFGKNLCALRFISLCSVVLLCYLIHRISIYEKKGIVASLAGISIFLAFYQVSGTWYDVARVDMLFLAITSWGLYFLSLHTLHKNIWRLLLGTIILILAFFTKQSGVFYVFAAFLYLILKDRKKAIFFIGVFLPISILIVYIYNLSTNGWFLVYTFNNPRHIPISDSFVSDIIKDILPILPILSFVSWDVLHRVFKRREYPDIWDFSFLISILSFIFIRCRTGSYLNDHIPLTYFTSIIFALKIFNVDKYILKNKLNLKIISKAILVIQMVILLYNPLKYIPSQRSIDFGKAFIERISEIKGEVFIPYHQFYAYLAGKKTYLSAGAFWAYRFGNYYYPEEIINKLSKKEFSIIVTDDVEELNGIFLGKEISEKIIKNYSLKECLFYCNDVEFNVPAERKFRPLAIYYPKKF</sequence>
<evidence type="ECO:0000256" key="2">
    <source>
        <dbReference type="ARBA" id="ARBA00022475"/>
    </source>
</evidence>
<feature type="transmembrane region" description="Helical" evidence="8">
    <location>
        <begin position="348"/>
        <end position="366"/>
    </location>
</feature>
<proteinExistence type="predicted"/>
<dbReference type="GO" id="GO:0009103">
    <property type="term" value="P:lipopolysaccharide biosynthetic process"/>
    <property type="evidence" value="ECO:0007669"/>
    <property type="project" value="UniProtKB-ARBA"/>
</dbReference>
<feature type="transmembrane region" description="Helical" evidence="8">
    <location>
        <begin position="318"/>
        <end position="336"/>
    </location>
</feature>
<feature type="transmembrane region" description="Helical" evidence="8">
    <location>
        <begin position="147"/>
        <end position="165"/>
    </location>
</feature>
<keyword evidence="6 8" id="KW-1133">Transmembrane helix</keyword>
<dbReference type="GO" id="GO:0005886">
    <property type="term" value="C:plasma membrane"/>
    <property type="evidence" value="ECO:0007669"/>
    <property type="project" value="UniProtKB-SubCell"/>
</dbReference>
<feature type="transmembrane region" description="Helical" evidence="8">
    <location>
        <begin position="124"/>
        <end position="141"/>
    </location>
</feature>
<evidence type="ECO:0000256" key="4">
    <source>
        <dbReference type="ARBA" id="ARBA00022679"/>
    </source>
</evidence>
<evidence type="ECO:0000256" key="3">
    <source>
        <dbReference type="ARBA" id="ARBA00022676"/>
    </source>
</evidence>
<evidence type="ECO:0000313" key="10">
    <source>
        <dbReference type="EMBL" id="OGL42255.1"/>
    </source>
</evidence>
<keyword evidence="2" id="KW-1003">Cell membrane</keyword>
<keyword evidence="4" id="KW-0808">Transferase</keyword>
<evidence type="ECO:0000256" key="6">
    <source>
        <dbReference type="ARBA" id="ARBA00022989"/>
    </source>
</evidence>
<dbReference type="InterPro" id="IPR038731">
    <property type="entry name" value="RgtA/B/C-like"/>
</dbReference>
<dbReference type="PANTHER" id="PTHR33908:SF11">
    <property type="entry name" value="MEMBRANE PROTEIN"/>
    <property type="match status" value="1"/>
</dbReference>
<dbReference type="InterPro" id="IPR050297">
    <property type="entry name" value="LipidA_mod_glycosyltrf_83"/>
</dbReference>
<dbReference type="EMBL" id="MGDB01000053">
    <property type="protein sequence ID" value="OGL42255.1"/>
    <property type="molecule type" value="Genomic_DNA"/>
</dbReference>
<keyword evidence="3" id="KW-0328">Glycosyltransferase</keyword>
<feature type="transmembrane region" description="Helical" evidence="8">
    <location>
        <begin position="290"/>
        <end position="306"/>
    </location>
</feature>